<sequence length="279" mass="29469">MDGSTGMAEGRPAASPQRTRGAATVSAELRDGHPRLGRLRQEGSLKVLLPTQAPGAALEAVLLNTSGGLTGGDRLRVAAQAGPGARLVVSTQAAERVYRSSGGMAEVEAALTVGLGGRLDWLPQETILYDGAALDRRLTLDVAPGARALLVEPVILGRRAMGERVRSATFRDRWDIRQDGRLVFADRLRIEGETWGKLESPGTLDGAGAWASLLLLSPEAPSLLGRLRSLLPTTAGASVVREGVLFARILAEDGFRLRQALVPAAELLAGGPLPKVWRL</sequence>
<protein>
    <recommendedName>
        <fullName evidence="3">Urease accessory protein UreD</fullName>
    </recommendedName>
</protein>
<dbReference type="HAMAP" id="MF_01384">
    <property type="entry name" value="UreD"/>
    <property type="match status" value="1"/>
</dbReference>
<feature type="region of interest" description="Disordered" evidence="4">
    <location>
        <begin position="1"/>
        <end position="30"/>
    </location>
</feature>
<reference evidence="5 6" key="1">
    <citation type="submission" date="2013-02" db="EMBL/GenBank/DDBJ databases">
        <authorList>
            <person name="Fiebig A."/>
            <person name="Goeker M."/>
            <person name="Klenk H.-P.P."/>
        </authorList>
    </citation>
    <scope>NUCLEOTIDE SEQUENCE [LARGE SCALE GENOMIC DNA]</scope>
    <source>
        <strain evidence="5 6">DSM 19309</strain>
    </source>
</reference>
<accession>A0A017HGK7</accession>
<keyword evidence="6" id="KW-1185">Reference proteome</keyword>
<organism evidence="5 6">
    <name type="scientific">Rubellimicrobium mesophilum DSM 19309</name>
    <dbReference type="NCBI Taxonomy" id="442562"/>
    <lineage>
        <taxon>Bacteria</taxon>
        <taxon>Pseudomonadati</taxon>
        <taxon>Pseudomonadota</taxon>
        <taxon>Alphaproteobacteria</taxon>
        <taxon>Rhodobacterales</taxon>
        <taxon>Roseobacteraceae</taxon>
        <taxon>Rubellimicrobium</taxon>
    </lineage>
</organism>
<evidence type="ECO:0000313" key="5">
    <source>
        <dbReference type="EMBL" id="EYD72934.1"/>
    </source>
</evidence>
<keyword evidence="2 3" id="KW-0143">Chaperone</keyword>
<dbReference type="Proteomes" id="UP000019666">
    <property type="component" value="Unassembled WGS sequence"/>
</dbReference>
<keyword evidence="3" id="KW-0996">Nickel insertion</keyword>
<name>A0A017HGK7_9RHOB</name>
<dbReference type="EMBL" id="AOSK01000132">
    <property type="protein sequence ID" value="EYD72934.1"/>
    <property type="molecule type" value="Genomic_DNA"/>
</dbReference>
<dbReference type="HOGENOM" id="CLU_056339_2_0_5"/>
<comment type="caution">
    <text evidence="5">The sequence shown here is derived from an EMBL/GenBank/DDBJ whole genome shotgun (WGS) entry which is preliminary data.</text>
</comment>
<evidence type="ECO:0000256" key="2">
    <source>
        <dbReference type="ARBA" id="ARBA00023186"/>
    </source>
</evidence>
<comment type="subcellular location">
    <subcellularLocation>
        <location evidence="3">Cytoplasm</location>
    </subcellularLocation>
</comment>
<comment type="subunit">
    <text evidence="3">UreD, UreF and UreG form a complex that acts as a GTP-hydrolysis-dependent molecular chaperone, activating the urease apoprotein by helping to assemble the nickel containing metallocenter of UreC. The UreE protein probably delivers the nickel.</text>
</comment>
<evidence type="ECO:0000313" key="6">
    <source>
        <dbReference type="Proteomes" id="UP000019666"/>
    </source>
</evidence>
<proteinExistence type="inferred from homology"/>
<evidence type="ECO:0000256" key="1">
    <source>
        <dbReference type="ARBA" id="ARBA00007177"/>
    </source>
</evidence>
<keyword evidence="3" id="KW-0963">Cytoplasm</keyword>
<dbReference type="PANTHER" id="PTHR33643">
    <property type="entry name" value="UREASE ACCESSORY PROTEIN D"/>
    <property type="match status" value="1"/>
</dbReference>
<evidence type="ECO:0000256" key="4">
    <source>
        <dbReference type="SAM" id="MobiDB-lite"/>
    </source>
</evidence>
<evidence type="ECO:0000256" key="3">
    <source>
        <dbReference type="HAMAP-Rule" id="MF_01384"/>
    </source>
</evidence>
<dbReference type="PANTHER" id="PTHR33643:SF1">
    <property type="entry name" value="UREASE ACCESSORY PROTEIN D"/>
    <property type="match status" value="1"/>
</dbReference>
<dbReference type="STRING" id="442562.Rumeso_04810"/>
<dbReference type="PATRIC" id="fig|442562.3.peg.4734"/>
<comment type="similarity">
    <text evidence="1 3">Belongs to the UreD family.</text>
</comment>
<dbReference type="AlphaFoldDB" id="A0A017HGK7"/>
<dbReference type="Pfam" id="PF01774">
    <property type="entry name" value="UreD"/>
    <property type="match status" value="1"/>
</dbReference>
<dbReference type="GO" id="GO:0016151">
    <property type="term" value="F:nickel cation binding"/>
    <property type="evidence" value="ECO:0007669"/>
    <property type="project" value="UniProtKB-UniRule"/>
</dbReference>
<dbReference type="RefSeq" id="WP_051521077.1">
    <property type="nucleotide sequence ID" value="NZ_KK088558.1"/>
</dbReference>
<gene>
    <name evidence="3" type="primary">ureD</name>
    <name evidence="5" type="ORF">Rumeso_04810</name>
</gene>
<dbReference type="InterPro" id="IPR002669">
    <property type="entry name" value="UreD"/>
</dbReference>
<comment type="function">
    <text evidence="3">Required for maturation of urease via the functional incorporation of the urease nickel metallocenter.</text>
</comment>
<dbReference type="GO" id="GO:0005737">
    <property type="term" value="C:cytoplasm"/>
    <property type="evidence" value="ECO:0007669"/>
    <property type="project" value="UniProtKB-SubCell"/>
</dbReference>